<evidence type="ECO:0000313" key="5">
    <source>
        <dbReference type="EMBL" id="KAL1589628.1"/>
    </source>
</evidence>
<sequence>MLFALGSNGSGQLGLGHDEDVAVPQAVLASKEIFSSGIKRLLAGGNHTVVLSCDGRAWASGDNSDGRCGTKDGEAEAQFKEIFQPDGRAGKWDDVAATWSATMLTRNNGAETWVCGSGDSGELGLGQGVREAKLMARVPAFPPAGTRIVQLSACMAHVVAVLDDGEVWGWGKGRKGQLGETLEDAWKPRRIENVGFRVERAVCGKDFTCLVGSRDVGEVAMLGPNGRDRFEVKAQAPSKVPDRKEVNASWGSVYMLQESGRVVAWGRDDHGQLPPQDLPLMENIAAGSEHCISLTQDGRVLAWGWGEHGNCGENIDAKGDVKGNFNEIRVSGKVAGLFAGCATSFIATSGG</sequence>
<dbReference type="PANTHER" id="PTHR45982:SF5">
    <property type="entry name" value="RCC DOMAIN-CONTAINING PROTEIN ATS1"/>
    <property type="match status" value="1"/>
</dbReference>
<evidence type="ECO:0000256" key="1">
    <source>
        <dbReference type="ARBA" id="ARBA00022658"/>
    </source>
</evidence>
<dbReference type="InterPro" id="IPR051553">
    <property type="entry name" value="Ran_GTPase-activating"/>
</dbReference>
<evidence type="ECO:0000313" key="6">
    <source>
        <dbReference type="Proteomes" id="UP000803884"/>
    </source>
</evidence>
<proteinExistence type="predicted"/>
<keyword evidence="1" id="KW-0344">Guanine-nucleotide releasing factor</keyword>
<dbReference type="Gene3D" id="2.130.10.30">
    <property type="entry name" value="Regulator of chromosome condensation 1/beta-lactamase-inhibitor protein II"/>
    <property type="match status" value="2"/>
</dbReference>
<dbReference type="Proteomes" id="UP000803884">
    <property type="component" value="Unassembled WGS sequence"/>
</dbReference>
<feature type="repeat" description="RCC1" evidence="3">
    <location>
        <begin position="110"/>
        <end position="164"/>
    </location>
</feature>
<feature type="repeat" description="RCC1" evidence="3">
    <location>
        <begin position="1"/>
        <end position="54"/>
    </location>
</feature>
<feature type="repeat" description="RCC1" evidence="3">
    <location>
        <begin position="165"/>
        <end position="214"/>
    </location>
</feature>
<dbReference type="InterPro" id="IPR058923">
    <property type="entry name" value="RCC1-like_dom"/>
</dbReference>
<evidence type="ECO:0000256" key="3">
    <source>
        <dbReference type="PROSITE-ProRule" id="PRU00235"/>
    </source>
</evidence>
<name>A0AB34KX81_9PEZI</name>
<dbReference type="PANTHER" id="PTHR45982">
    <property type="entry name" value="REGULATOR OF CHROMOSOME CONDENSATION"/>
    <property type="match status" value="1"/>
</dbReference>
<dbReference type="GeneID" id="96003191"/>
<dbReference type="SUPFAM" id="SSF50985">
    <property type="entry name" value="RCC1/BLIP-II"/>
    <property type="match status" value="1"/>
</dbReference>
<dbReference type="PROSITE" id="PS50012">
    <property type="entry name" value="RCC1_3"/>
    <property type="match status" value="4"/>
</dbReference>
<gene>
    <name evidence="5" type="ORF">WHR41_01747</name>
</gene>
<dbReference type="Pfam" id="PF25390">
    <property type="entry name" value="WD40_RLD"/>
    <property type="match status" value="1"/>
</dbReference>
<reference evidence="5 6" key="1">
    <citation type="journal article" date="2020" name="Microbiol. Resour. Announc.">
        <title>Draft Genome Sequence of a Cladosporium Species Isolated from the Mesophotic Ascidian Didemnum maculosum.</title>
        <authorList>
            <person name="Gioti A."/>
            <person name="Siaperas R."/>
            <person name="Nikolaivits E."/>
            <person name="Le Goff G."/>
            <person name="Ouazzani J."/>
            <person name="Kotoulas G."/>
            <person name="Topakas E."/>
        </authorList>
    </citation>
    <scope>NUCLEOTIDE SEQUENCE [LARGE SCALE GENOMIC DNA]</scope>
    <source>
        <strain evidence="5 6">TM138-S3</strain>
    </source>
</reference>
<dbReference type="PRINTS" id="PR00633">
    <property type="entry name" value="RCCNDNSATION"/>
</dbReference>
<dbReference type="AlphaFoldDB" id="A0AB34KX81"/>
<accession>A0AB34KX81</accession>
<dbReference type="EMBL" id="JAAQHG020000004">
    <property type="protein sequence ID" value="KAL1589628.1"/>
    <property type="molecule type" value="Genomic_DNA"/>
</dbReference>
<organism evidence="5 6">
    <name type="scientific">Cladosporium halotolerans</name>
    <dbReference type="NCBI Taxonomy" id="1052096"/>
    <lineage>
        <taxon>Eukaryota</taxon>
        <taxon>Fungi</taxon>
        <taxon>Dikarya</taxon>
        <taxon>Ascomycota</taxon>
        <taxon>Pezizomycotina</taxon>
        <taxon>Dothideomycetes</taxon>
        <taxon>Dothideomycetidae</taxon>
        <taxon>Cladosporiales</taxon>
        <taxon>Cladosporiaceae</taxon>
        <taxon>Cladosporium</taxon>
    </lineage>
</organism>
<comment type="caution">
    <text evidence="5">The sequence shown here is derived from an EMBL/GenBank/DDBJ whole genome shotgun (WGS) entry which is preliminary data.</text>
</comment>
<dbReference type="InterPro" id="IPR000408">
    <property type="entry name" value="Reg_chr_condens"/>
</dbReference>
<keyword evidence="6" id="KW-1185">Reference proteome</keyword>
<feature type="domain" description="RCC1-like" evidence="4">
    <location>
        <begin position="2"/>
        <end position="344"/>
    </location>
</feature>
<feature type="repeat" description="RCC1" evidence="3">
    <location>
        <begin position="260"/>
        <end position="297"/>
    </location>
</feature>
<evidence type="ECO:0000259" key="4">
    <source>
        <dbReference type="Pfam" id="PF25390"/>
    </source>
</evidence>
<dbReference type="RefSeq" id="XP_069232733.1">
    <property type="nucleotide sequence ID" value="XM_069370353.1"/>
</dbReference>
<evidence type="ECO:0000256" key="2">
    <source>
        <dbReference type="ARBA" id="ARBA00022737"/>
    </source>
</evidence>
<protein>
    <recommendedName>
        <fullName evidence="4">RCC1-like domain-containing protein</fullName>
    </recommendedName>
</protein>
<keyword evidence="2" id="KW-0677">Repeat</keyword>
<dbReference type="InterPro" id="IPR009091">
    <property type="entry name" value="RCC1/BLIP-II"/>
</dbReference>